<evidence type="ECO:0000313" key="7">
    <source>
        <dbReference type="EMBL" id="AVP98735.1"/>
    </source>
</evidence>
<accession>A0A2P1PV42</accession>
<proteinExistence type="predicted"/>
<evidence type="ECO:0000256" key="4">
    <source>
        <dbReference type="ARBA" id="ARBA00023136"/>
    </source>
</evidence>
<dbReference type="OrthoDB" id="5565182at2"/>
<dbReference type="SUPFAM" id="SSF103481">
    <property type="entry name" value="Multidrug resistance efflux transporter EmrE"/>
    <property type="match status" value="2"/>
</dbReference>
<dbReference type="PANTHER" id="PTHR22911:SF6">
    <property type="entry name" value="SOLUTE CARRIER FAMILY 35 MEMBER G1"/>
    <property type="match status" value="1"/>
</dbReference>
<sequence>MNSPFSASSPWRAALLMAVSAVFFALMAVMIRLSSTDLHPFQIAFFRCFFGFLFTIPLVWHHGRGLLKTDKLWLYFLRCGIGIFSMLSGFWAVVHLPLAQAVALTYSTPLFVTIGAAVVLHEIVRARRWTAVLIGFVGVLVIVRPFDQHLSYATWIALMSAALSAAVSISIKFLSRTEKPDTIVFYSSAIWVPLSLLPALMFWTTPHGWTWVFVVLAGLFGTLGHMFWTRAYKLGDASALTPITYLQLPVVSLFAFWLFDEVMDRYTLIGALIVFGSNLYIAHREVQIARRAITDTQIGGDSSNLR</sequence>
<dbReference type="GO" id="GO:0016020">
    <property type="term" value="C:membrane"/>
    <property type="evidence" value="ECO:0007669"/>
    <property type="project" value="UniProtKB-SubCell"/>
</dbReference>
<evidence type="ECO:0000256" key="1">
    <source>
        <dbReference type="ARBA" id="ARBA00004141"/>
    </source>
</evidence>
<name>A0A2P1PV42_9GAMM</name>
<feature type="transmembrane region" description="Helical" evidence="5">
    <location>
        <begin position="152"/>
        <end position="171"/>
    </location>
</feature>
<gene>
    <name evidence="7" type="ORF">C7S18_16745</name>
</gene>
<feature type="transmembrane region" description="Helical" evidence="5">
    <location>
        <begin position="98"/>
        <end position="120"/>
    </location>
</feature>
<dbReference type="EMBL" id="CP027860">
    <property type="protein sequence ID" value="AVP98735.1"/>
    <property type="molecule type" value="Genomic_DNA"/>
</dbReference>
<feature type="transmembrane region" description="Helical" evidence="5">
    <location>
        <begin position="209"/>
        <end position="228"/>
    </location>
</feature>
<comment type="subcellular location">
    <subcellularLocation>
        <location evidence="1">Membrane</location>
        <topology evidence="1">Multi-pass membrane protein</topology>
    </subcellularLocation>
</comment>
<feature type="transmembrane region" description="Helical" evidence="5">
    <location>
        <begin position="43"/>
        <end position="60"/>
    </location>
</feature>
<dbReference type="InterPro" id="IPR000620">
    <property type="entry name" value="EamA_dom"/>
</dbReference>
<evidence type="ECO:0000259" key="6">
    <source>
        <dbReference type="Pfam" id="PF00892"/>
    </source>
</evidence>
<feature type="transmembrane region" description="Helical" evidence="5">
    <location>
        <begin position="240"/>
        <end position="259"/>
    </location>
</feature>
<dbReference type="AlphaFoldDB" id="A0A2P1PV42"/>
<protein>
    <submittedName>
        <fullName evidence="7">EamA family transporter</fullName>
    </submittedName>
</protein>
<keyword evidence="3 5" id="KW-1133">Transmembrane helix</keyword>
<organism evidence="7 8">
    <name type="scientific">Ahniella affigens</name>
    <dbReference type="NCBI Taxonomy" id="2021234"/>
    <lineage>
        <taxon>Bacteria</taxon>
        <taxon>Pseudomonadati</taxon>
        <taxon>Pseudomonadota</taxon>
        <taxon>Gammaproteobacteria</taxon>
        <taxon>Lysobacterales</taxon>
        <taxon>Rhodanobacteraceae</taxon>
        <taxon>Ahniella</taxon>
    </lineage>
</organism>
<evidence type="ECO:0000256" key="3">
    <source>
        <dbReference type="ARBA" id="ARBA00022989"/>
    </source>
</evidence>
<feature type="transmembrane region" description="Helical" evidence="5">
    <location>
        <begin position="12"/>
        <end position="31"/>
    </location>
</feature>
<feature type="transmembrane region" description="Helical" evidence="5">
    <location>
        <begin position="129"/>
        <end position="146"/>
    </location>
</feature>
<evidence type="ECO:0000256" key="5">
    <source>
        <dbReference type="SAM" id="Phobius"/>
    </source>
</evidence>
<evidence type="ECO:0000313" key="8">
    <source>
        <dbReference type="Proteomes" id="UP000241074"/>
    </source>
</evidence>
<evidence type="ECO:0000256" key="2">
    <source>
        <dbReference type="ARBA" id="ARBA00022692"/>
    </source>
</evidence>
<keyword evidence="8" id="KW-1185">Reference proteome</keyword>
<dbReference type="Pfam" id="PF00892">
    <property type="entry name" value="EamA"/>
    <property type="match status" value="2"/>
</dbReference>
<feature type="transmembrane region" description="Helical" evidence="5">
    <location>
        <begin position="183"/>
        <end position="203"/>
    </location>
</feature>
<dbReference type="KEGG" id="xba:C7S18_16745"/>
<feature type="transmembrane region" description="Helical" evidence="5">
    <location>
        <begin position="72"/>
        <end position="92"/>
    </location>
</feature>
<reference evidence="7 8" key="1">
    <citation type="submission" date="2018-03" db="EMBL/GenBank/DDBJ databases">
        <title>Ahniella affigens gen. nov., sp. nov., a gammaproteobacterium isolated from sandy soil near a stream.</title>
        <authorList>
            <person name="Ko Y."/>
            <person name="Kim J.-H."/>
        </authorList>
    </citation>
    <scope>NUCLEOTIDE SEQUENCE [LARGE SCALE GENOMIC DNA]</scope>
    <source>
        <strain evidence="7 8">D13</strain>
    </source>
</reference>
<keyword evidence="4 5" id="KW-0472">Membrane</keyword>
<keyword evidence="2 5" id="KW-0812">Transmembrane</keyword>
<feature type="transmembrane region" description="Helical" evidence="5">
    <location>
        <begin position="265"/>
        <end position="282"/>
    </location>
</feature>
<dbReference type="PANTHER" id="PTHR22911">
    <property type="entry name" value="ACYL-MALONYL CONDENSING ENZYME-RELATED"/>
    <property type="match status" value="1"/>
</dbReference>
<dbReference type="RefSeq" id="WP_106892655.1">
    <property type="nucleotide sequence ID" value="NZ_CP027860.1"/>
</dbReference>
<feature type="domain" description="EamA" evidence="6">
    <location>
        <begin position="155"/>
        <end position="277"/>
    </location>
</feature>
<reference evidence="7 8" key="2">
    <citation type="submission" date="2018-03" db="EMBL/GenBank/DDBJ databases">
        <authorList>
            <person name="Keele B.F."/>
        </authorList>
    </citation>
    <scope>NUCLEOTIDE SEQUENCE [LARGE SCALE GENOMIC DNA]</scope>
    <source>
        <strain evidence="7 8">D13</strain>
    </source>
</reference>
<dbReference type="InterPro" id="IPR037185">
    <property type="entry name" value="EmrE-like"/>
</dbReference>
<feature type="domain" description="EamA" evidence="6">
    <location>
        <begin position="12"/>
        <end position="143"/>
    </location>
</feature>
<dbReference type="Proteomes" id="UP000241074">
    <property type="component" value="Chromosome"/>
</dbReference>